<reference evidence="1 2" key="1">
    <citation type="submission" date="2020-08" db="EMBL/GenBank/DDBJ databases">
        <title>Genomic Encyclopedia of Type Strains, Phase IV (KMG-IV): sequencing the most valuable type-strain genomes for metagenomic binning, comparative biology and taxonomic classification.</title>
        <authorList>
            <person name="Goeker M."/>
        </authorList>
    </citation>
    <scope>NUCLEOTIDE SEQUENCE [LARGE SCALE GENOMIC DNA]</scope>
    <source>
        <strain evidence="1 2">DSM 26718</strain>
    </source>
</reference>
<comment type="caution">
    <text evidence="1">The sequence shown here is derived from an EMBL/GenBank/DDBJ whole genome shotgun (WGS) entry which is preliminary data.</text>
</comment>
<dbReference type="Proteomes" id="UP000532746">
    <property type="component" value="Unassembled WGS sequence"/>
</dbReference>
<keyword evidence="2" id="KW-1185">Reference proteome</keyword>
<gene>
    <name evidence="1" type="ORF">HNQ93_003473</name>
</gene>
<dbReference type="RefSeq" id="WP_183404667.1">
    <property type="nucleotide sequence ID" value="NZ_JACHGG010000005.1"/>
</dbReference>
<dbReference type="AlphaFoldDB" id="A0A7W9T4F0"/>
<evidence type="ECO:0000313" key="2">
    <source>
        <dbReference type="Proteomes" id="UP000532746"/>
    </source>
</evidence>
<proteinExistence type="predicted"/>
<sequence length="54" mass="6366">MGTTDNSPKPTTNTKLTKEQRLAQAREYAKQFKFDTLTEEDLIRIRRNAYKYAI</sequence>
<evidence type="ECO:0000313" key="1">
    <source>
        <dbReference type="EMBL" id="MBB6060599.1"/>
    </source>
</evidence>
<accession>A0A7W9T4F0</accession>
<dbReference type="EMBL" id="JACHGG010000005">
    <property type="protein sequence ID" value="MBB6060599.1"/>
    <property type="molecule type" value="Genomic_DNA"/>
</dbReference>
<protein>
    <submittedName>
        <fullName evidence="1">Uncharacterized protein</fullName>
    </submittedName>
</protein>
<organism evidence="1 2">
    <name type="scientific">Hymenobacter luteus</name>
    <dbReference type="NCBI Taxonomy" id="1411122"/>
    <lineage>
        <taxon>Bacteria</taxon>
        <taxon>Pseudomonadati</taxon>
        <taxon>Bacteroidota</taxon>
        <taxon>Cytophagia</taxon>
        <taxon>Cytophagales</taxon>
        <taxon>Hymenobacteraceae</taxon>
        <taxon>Hymenobacter</taxon>
    </lineage>
</organism>
<name>A0A7W9T4F0_9BACT</name>